<dbReference type="InterPro" id="IPR012444">
    <property type="entry name" value="DUF1647"/>
</dbReference>
<dbReference type="AlphaFoldDB" id="A0A158R1E6"/>
<dbReference type="PANTHER" id="PTHR31389">
    <property type="entry name" value="LD39211P"/>
    <property type="match status" value="1"/>
</dbReference>
<dbReference type="WBParaSite" id="NBR_0001362701-mRNA-1">
    <property type="protein sequence ID" value="NBR_0001362701-mRNA-1"/>
    <property type="gene ID" value="NBR_0001362701"/>
</dbReference>
<organism evidence="4">
    <name type="scientific">Nippostrongylus brasiliensis</name>
    <name type="common">Rat hookworm</name>
    <dbReference type="NCBI Taxonomy" id="27835"/>
    <lineage>
        <taxon>Eukaryota</taxon>
        <taxon>Metazoa</taxon>
        <taxon>Ecdysozoa</taxon>
        <taxon>Nematoda</taxon>
        <taxon>Chromadorea</taxon>
        <taxon>Rhabditida</taxon>
        <taxon>Rhabditina</taxon>
        <taxon>Rhabditomorpha</taxon>
        <taxon>Strongyloidea</taxon>
        <taxon>Heligmosomidae</taxon>
        <taxon>Nippostrongylus</taxon>
    </lineage>
</organism>
<dbReference type="Proteomes" id="UP000271162">
    <property type="component" value="Unassembled WGS sequence"/>
</dbReference>
<dbReference type="Pfam" id="PF07801">
    <property type="entry name" value="DUF1647"/>
    <property type="match status" value="1"/>
</dbReference>
<keyword evidence="3" id="KW-1185">Reference proteome</keyword>
<sequence>MFVTAMSDDHLNEGLTLAKCLVEVRDFPFADYPSYVKNLMEYRWKPLIIAMTLKEFGAIWYMDTSVRWQSDRLQVVYDEVLCRKDHDWQNKISGIESPVFGGVKGKLIECWNVLMTLLQSAYMLQSSSNHGIFPTTDPGVYKFIPTEIESLKTNTCMNHDAGFVFAVRTPDALEILTWYVLCALEKDCMAPPGAQLWCHFGKERFVQYAKCHRYDQSVINLLLANAYGYNSINYVSNLGKEGASINRTASRTLSNDDFLCNSEEIYMKSSQLQEKKAPLTENVAEWVCKQNHNKVHDLENEHPAVQRSGLNSGKGSMVDFLEPANDDEFARFRNIPQFFTAREERQSRIADIVDRIAAGDFESEVDELLEGECANIAWRRGVTTRSQAQNASTNFTEHATKRNGNTNQRTQKGRQLKNSRQPAHAKGS</sequence>
<protein>
    <submittedName>
        <fullName evidence="4">Pecanex-like protein</fullName>
    </submittedName>
</protein>
<name>A0A158R1E6_NIPBR</name>
<reference evidence="4" key="1">
    <citation type="submission" date="2016-04" db="UniProtKB">
        <authorList>
            <consortium name="WormBaseParasite"/>
        </authorList>
    </citation>
    <scope>IDENTIFICATION</scope>
</reference>
<feature type="compositionally biased region" description="Polar residues" evidence="1">
    <location>
        <begin position="383"/>
        <end position="410"/>
    </location>
</feature>
<dbReference type="PANTHER" id="PTHR31389:SF4">
    <property type="entry name" value="LD39211P"/>
    <property type="match status" value="1"/>
</dbReference>
<feature type="region of interest" description="Disordered" evidence="1">
    <location>
        <begin position="383"/>
        <end position="428"/>
    </location>
</feature>
<evidence type="ECO:0000313" key="2">
    <source>
        <dbReference type="EMBL" id="VDL77217.1"/>
    </source>
</evidence>
<gene>
    <name evidence="2" type="ORF">NBR_LOCUS13628</name>
</gene>
<evidence type="ECO:0000256" key="1">
    <source>
        <dbReference type="SAM" id="MobiDB-lite"/>
    </source>
</evidence>
<reference evidence="2 3" key="2">
    <citation type="submission" date="2018-11" db="EMBL/GenBank/DDBJ databases">
        <authorList>
            <consortium name="Pathogen Informatics"/>
        </authorList>
    </citation>
    <scope>NUCLEOTIDE SEQUENCE [LARGE SCALE GENOMIC DNA]</scope>
</reference>
<evidence type="ECO:0000313" key="4">
    <source>
        <dbReference type="WBParaSite" id="NBR_0001362701-mRNA-1"/>
    </source>
</evidence>
<accession>A0A158R1E6</accession>
<proteinExistence type="predicted"/>
<evidence type="ECO:0000313" key="3">
    <source>
        <dbReference type="Proteomes" id="UP000271162"/>
    </source>
</evidence>
<dbReference type="EMBL" id="UYSL01021099">
    <property type="protein sequence ID" value="VDL77217.1"/>
    <property type="molecule type" value="Genomic_DNA"/>
</dbReference>